<dbReference type="InterPro" id="IPR003593">
    <property type="entry name" value="AAA+_ATPase"/>
</dbReference>
<keyword evidence="2" id="KW-0547">Nucleotide-binding</keyword>
<keyword evidence="3 5" id="KW-0067">ATP-binding</keyword>
<dbReference type="Proteomes" id="UP001164187">
    <property type="component" value="Chromosome"/>
</dbReference>
<gene>
    <name evidence="5" type="ORF">O0R46_08255</name>
</gene>
<dbReference type="InterPro" id="IPR003439">
    <property type="entry name" value="ABC_transporter-like_ATP-bd"/>
</dbReference>
<keyword evidence="6" id="KW-1185">Reference proteome</keyword>
<dbReference type="SMART" id="SM00382">
    <property type="entry name" value="AAA"/>
    <property type="match status" value="1"/>
</dbReference>
<dbReference type="Gene3D" id="3.40.50.300">
    <property type="entry name" value="P-loop containing nucleotide triphosphate hydrolases"/>
    <property type="match status" value="1"/>
</dbReference>
<sequence>MDLSIDIKSKLHSYNMDISLKTSAKRVGILGESGAGKSMLLKYISGIISPDVGIIKINDIIAFDSTKKNNIKPQKRDVAYMFQNYALFPNMNVRENIEIVLKGNKEFKKNKAFEYMKKFHISDLADKMPKDLSGGQQQRVALARIMAYEPQIILLDEPFSALDNDLKDKLQIELEEMLSDFDGMVIMVSHSREEIYRFSDELVIIENGKVVEQGPTKKVFNKPKTLAGAKMVGVNNIISAYVDDDCDITIPDFDIKIERENISNDIKYIGIRDTDFKLLSKDKIDNNTIDGKVEKIYRGLESTMIYFSVIRKSKNYEETKISEKNYCIKLNNLEAEKYLENNSDLKISMDREKIVYIES</sequence>
<dbReference type="InterPro" id="IPR050093">
    <property type="entry name" value="ABC_SmlMolc_Importer"/>
</dbReference>
<dbReference type="SUPFAM" id="SSF52540">
    <property type="entry name" value="P-loop containing nucleoside triphosphate hydrolases"/>
    <property type="match status" value="1"/>
</dbReference>
<proteinExistence type="predicted"/>
<reference evidence="5" key="1">
    <citation type="submission" date="2022-12" db="EMBL/GenBank/DDBJ databases">
        <title>Peptostreptococcus.</title>
        <authorList>
            <person name="Lee S.H."/>
        </authorList>
    </citation>
    <scope>NUCLEOTIDE SEQUENCE</scope>
    <source>
        <strain evidence="5">CBA3647</strain>
    </source>
</reference>
<protein>
    <submittedName>
        <fullName evidence="5">ATP-binding cassette domain-containing protein</fullName>
    </submittedName>
</protein>
<dbReference type="GO" id="GO:0005524">
    <property type="term" value="F:ATP binding"/>
    <property type="evidence" value="ECO:0007669"/>
    <property type="project" value="UniProtKB-KW"/>
</dbReference>
<dbReference type="EMBL" id="CP114052">
    <property type="protein sequence ID" value="WAW14582.1"/>
    <property type="molecule type" value="Genomic_DNA"/>
</dbReference>
<keyword evidence="1" id="KW-0813">Transport</keyword>
<evidence type="ECO:0000256" key="2">
    <source>
        <dbReference type="ARBA" id="ARBA00022741"/>
    </source>
</evidence>
<evidence type="ECO:0000313" key="5">
    <source>
        <dbReference type="EMBL" id="WAW14582.1"/>
    </source>
</evidence>
<dbReference type="RefSeq" id="WP_269311279.1">
    <property type="nucleotide sequence ID" value="NZ_CP114052.1"/>
</dbReference>
<dbReference type="InterPro" id="IPR017871">
    <property type="entry name" value="ABC_transporter-like_CS"/>
</dbReference>
<dbReference type="PROSITE" id="PS50893">
    <property type="entry name" value="ABC_TRANSPORTER_2"/>
    <property type="match status" value="1"/>
</dbReference>
<dbReference type="InterPro" id="IPR027417">
    <property type="entry name" value="P-loop_NTPase"/>
</dbReference>
<organism evidence="5 6">
    <name type="scientific">Peptostreptococcus equinus</name>
    <dbReference type="NCBI Taxonomy" id="3003601"/>
    <lineage>
        <taxon>Bacteria</taxon>
        <taxon>Bacillati</taxon>
        <taxon>Bacillota</taxon>
        <taxon>Clostridia</taxon>
        <taxon>Peptostreptococcales</taxon>
        <taxon>Peptostreptococcaceae</taxon>
        <taxon>Peptostreptococcus</taxon>
    </lineage>
</organism>
<feature type="domain" description="ABC transporter" evidence="4">
    <location>
        <begin position="3"/>
        <end position="232"/>
    </location>
</feature>
<dbReference type="PANTHER" id="PTHR42781:SF4">
    <property type="entry name" value="SPERMIDINE_PUTRESCINE IMPORT ATP-BINDING PROTEIN POTA"/>
    <property type="match status" value="1"/>
</dbReference>
<evidence type="ECO:0000313" key="6">
    <source>
        <dbReference type="Proteomes" id="UP001164187"/>
    </source>
</evidence>
<name>A0ABY7JRL3_9FIRM</name>
<evidence type="ECO:0000256" key="1">
    <source>
        <dbReference type="ARBA" id="ARBA00022448"/>
    </source>
</evidence>
<accession>A0ABY7JRL3</accession>
<evidence type="ECO:0000259" key="4">
    <source>
        <dbReference type="PROSITE" id="PS50893"/>
    </source>
</evidence>
<evidence type="ECO:0000256" key="3">
    <source>
        <dbReference type="ARBA" id="ARBA00022840"/>
    </source>
</evidence>
<dbReference type="Pfam" id="PF00005">
    <property type="entry name" value="ABC_tran"/>
    <property type="match status" value="1"/>
</dbReference>
<dbReference type="PANTHER" id="PTHR42781">
    <property type="entry name" value="SPERMIDINE/PUTRESCINE IMPORT ATP-BINDING PROTEIN POTA"/>
    <property type="match status" value="1"/>
</dbReference>
<dbReference type="PROSITE" id="PS00211">
    <property type="entry name" value="ABC_TRANSPORTER_1"/>
    <property type="match status" value="1"/>
</dbReference>